<evidence type="ECO:0000313" key="2">
    <source>
        <dbReference type="WBParaSite" id="RSKR_0000460200.1"/>
    </source>
</evidence>
<sequence>MSGNRRVIAEDDEESSRDTVQPESESHNIGTVPTADRNEELFGDEGDDVVYSDDDADGEDLFGDNFEEDYADQPELDQYSETGLDTEEDLSELGPGERRAAERAMNVRDGRVDEDEFEIDSNMTAADQFERQQHNDVDMDGGNQEQLGVYDIENLRGRSVAQHCSDAIVQREIKYRFSRFMRFFQDDKGGLKYESSLKEMVRNNKYSLRIDFCDLESEKGDIAIAYFLPEAPAIILPLLNEALTELISRSYSYFSKKAQNFVIRIENMSIVEELRNFRHNHLNSLLKTSGVVTITTGVLPRLAIIKYNCKFCMFVLGPFVQKEDEEVKPKRCPSCQTGGPFELNAEETIYQNYQRITIQEAPSDVDAGRLPRSKEVVLTGDLCDSCRPGDEVVVHGIYTNNYDGSMNAKHGFPLFNTLILANNIEKKYEMSCNKLTDEDIKAVKALSHDPKIAKRIFASIAPTIYGHEDIKQAIALALFRGVEKNPGDKHRIRGDINVLLCGDPGTAKSQFLRYAQHIAPRAILTTGQGASAVGLTAYVQRHPVTREWTLEAGAMVLADRGVCLIDEFDKMNDQDRTSIHEAMEQQSISISKAGIVSSLQARCTVIAAANPIGGRYDSTRTFADNVDLTEPILSRFDVLCVVRDIHNPEEDERLAKFVTNSHTLLHPELQDLIEKNGDDENEGPKIDEKSGLEIIPHGLLAKYIMYARDKIKPKLEGTSYERISNLFKDMRTESKITGSVAITARHIESMIRLAEAHAKLHLRQYVNDDDVNASTKMMLESFIQTQKASVMRQMRAAFRHHLAAPVRQFATINNAQNT</sequence>
<accession>A0AC35TVU8</accession>
<name>A0AC35TVU8_9BILA</name>
<organism evidence="1 2">
    <name type="scientific">Rhabditophanes sp. KR3021</name>
    <dbReference type="NCBI Taxonomy" id="114890"/>
    <lineage>
        <taxon>Eukaryota</taxon>
        <taxon>Metazoa</taxon>
        <taxon>Ecdysozoa</taxon>
        <taxon>Nematoda</taxon>
        <taxon>Chromadorea</taxon>
        <taxon>Rhabditida</taxon>
        <taxon>Tylenchina</taxon>
        <taxon>Panagrolaimomorpha</taxon>
        <taxon>Strongyloidoidea</taxon>
        <taxon>Alloionematidae</taxon>
        <taxon>Rhabditophanes</taxon>
    </lineage>
</organism>
<dbReference type="Proteomes" id="UP000095286">
    <property type="component" value="Unplaced"/>
</dbReference>
<dbReference type="WBParaSite" id="RSKR_0000460200.1">
    <property type="protein sequence ID" value="RSKR_0000460200.1"/>
    <property type="gene ID" value="RSKR_0000460200"/>
</dbReference>
<protein>
    <submittedName>
        <fullName evidence="2">DNA replication licensing factor MCM2</fullName>
    </submittedName>
</protein>
<reference evidence="2" key="1">
    <citation type="submission" date="2016-11" db="UniProtKB">
        <authorList>
            <consortium name="WormBaseParasite"/>
        </authorList>
    </citation>
    <scope>IDENTIFICATION</scope>
    <source>
        <strain evidence="2">KR3021</strain>
    </source>
</reference>
<evidence type="ECO:0000313" key="1">
    <source>
        <dbReference type="Proteomes" id="UP000095286"/>
    </source>
</evidence>
<proteinExistence type="predicted"/>